<proteinExistence type="predicted"/>
<evidence type="ECO:0000256" key="4">
    <source>
        <dbReference type="ARBA" id="ARBA00022741"/>
    </source>
</evidence>
<dbReference type="PROSITE" id="PS51424">
    <property type="entry name" value="ROC"/>
    <property type="match status" value="1"/>
</dbReference>
<keyword evidence="4" id="KW-0547">Nucleotide-binding</keyword>
<dbReference type="CDD" id="cd03801">
    <property type="entry name" value="GT4_PimA-like"/>
    <property type="match status" value="1"/>
</dbReference>
<dbReference type="GO" id="GO:0007165">
    <property type="term" value="P:signal transduction"/>
    <property type="evidence" value="ECO:0007669"/>
    <property type="project" value="InterPro"/>
</dbReference>
<dbReference type="InterPro" id="IPR025307">
    <property type="entry name" value="FIIND_dom"/>
</dbReference>
<dbReference type="InterPro" id="IPR011029">
    <property type="entry name" value="DEATH-like_dom_sf"/>
</dbReference>
<evidence type="ECO:0000259" key="8">
    <source>
        <dbReference type="PROSITE" id="PS51424"/>
    </source>
</evidence>
<dbReference type="CDD" id="cd01670">
    <property type="entry name" value="Death"/>
    <property type="match status" value="1"/>
</dbReference>
<evidence type="ECO:0000259" key="9">
    <source>
        <dbReference type="PROSITE" id="PS51830"/>
    </source>
</evidence>
<feature type="domain" description="CARD" evidence="7">
    <location>
        <begin position="806"/>
        <end position="896"/>
    </location>
</feature>
<dbReference type="GO" id="GO:0004197">
    <property type="term" value="F:cysteine-type endopeptidase activity"/>
    <property type="evidence" value="ECO:0007669"/>
    <property type="project" value="InterPro"/>
</dbReference>
<evidence type="ECO:0000256" key="2">
    <source>
        <dbReference type="ARBA" id="ARBA00022490"/>
    </source>
</evidence>
<evidence type="ECO:0000259" key="6">
    <source>
        <dbReference type="PROSITE" id="PS50017"/>
    </source>
</evidence>
<dbReference type="PROSITE" id="PS50017">
    <property type="entry name" value="DEATH_DOMAIN"/>
    <property type="match status" value="1"/>
</dbReference>
<dbReference type="Gene3D" id="3.40.50.300">
    <property type="entry name" value="P-loop containing nucleotide triphosphate hydrolases"/>
    <property type="match status" value="1"/>
</dbReference>
<evidence type="ECO:0000256" key="1">
    <source>
        <dbReference type="ARBA" id="ARBA00004514"/>
    </source>
</evidence>
<dbReference type="GO" id="GO:0000166">
    <property type="term" value="F:nucleotide binding"/>
    <property type="evidence" value="ECO:0007669"/>
    <property type="project" value="UniProtKB-KW"/>
</dbReference>
<dbReference type="EMBL" id="OV696700">
    <property type="protein sequence ID" value="CAH1247171.1"/>
    <property type="molecule type" value="Genomic_DNA"/>
</dbReference>
<feature type="domain" description="Roc" evidence="8">
    <location>
        <begin position="947"/>
        <end position="1183"/>
    </location>
</feature>
<dbReference type="OrthoDB" id="10023348at2759"/>
<dbReference type="GO" id="GO:0005829">
    <property type="term" value="C:cytosol"/>
    <property type="evidence" value="ECO:0007669"/>
    <property type="project" value="UniProtKB-SubCell"/>
</dbReference>
<keyword evidence="11" id="KW-1185">Reference proteome</keyword>
<dbReference type="Pfam" id="PF08477">
    <property type="entry name" value="Roc"/>
    <property type="match status" value="1"/>
</dbReference>
<feature type="domain" description="FIIND" evidence="9">
    <location>
        <begin position="1607"/>
        <end position="1891"/>
    </location>
</feature>
<dbReference type="InterPro" id="IPR002398">
    <property type="entry name" value="Pept_C14"/>
</dbReference>
<evidence type="ECO:0000313" key="10">
    <source>
        <dbReference type="EMBL" id="CAH1247171.1"/>
    </source>
</evidence>
<dbReference type="SUPFAM" id="SSF52540">
    <property type="entry name" value="P-loop containing nucleoside triphosphate hydrolases"/>
    <property type="match status" value="1"/>
</dbReference>
<organism evidence="10 11">
    <name type="scientific">Branchiostoma lanceolatum</name>
    <name type="common">Common lancelet</name>
    <name type="synonym">Amphioxus lanceolatum</name>
    <dbReference type="NCBI Taxonomy" id="7740"/>
    <lineage>
        <taxon>Eukaryota</taxon>
        <taxon>Metazoa</taxon>
        <taxon>Chordata</taxon>
        <taxon>Cephalochordata</taxon>
        <taxon>Leptocardii</taxon>
        <taxon>Amphioxiformes</taxon>
        <taxon>Branchiostomatidae</taxon>
        <taxon>Branchiostoma</taxon>
    </lineage>
</organism>
<gene>
    <name evidence="10" type="primary">MFHAS1</name>
    <name evidence="10" type="ORF">BLAG_LOCUS8925</name>
</gene>
<dbReference type="GO" id="GO:0006508">
    <property type="term" value="P:proteolysis"/>
    <property type="evidence" value="ECO:0007669"/>
    <property type="project" value="InterPro"/>
</dbReference>
<evidence type="ECO:0000259" key="7">
    <source>
        <dbReference type="PROSITE" id="PS50209"/>
    </source>
</evidence>
<sequence>MKFHPTLTADFMTTSGLLDTMAIILGFSDSIARLNFYLQLHRRSCEREDRYVFRDEEWPGLEADGGRRRAHPGVELKSGKYRGQGEWSRVVRGAPRGTPGKVEGVNAGKGPFRAREVPVPTSKSRQTPGKVEGGSAGKGPSPARGVPVPKPRRVPGKVEGVSAGKGPSRTREVPVPKPRQTPGKVEGGSAGKGPSPARGMPVPKPRRVPGKVEGVSAGKGPFRAREVPVPKPRQTPGKVEGASAGKGPSPARGVPVPKPRRVPGKVEGVSAGKGPSRAREVPVPKPRQTPGKIEGGSAGKGPSPARSMPVPKPRRVPGKVEGVSAGKGPSRAREVPVPKPRQTPGKIEGGSAGKGPSPARSMPVPKPRRVPGKVEGVSAGKGPFRTRGVLMSKREWKRTSGRRMCQFKVAQDKGEVVEGIDCHKENVHYVICPTGWSSCKLRKGRESTAVSGGFSRGQTRCRRVNGKTGKRRDKYPVATKLEVRMLYSGPIHPSGWVEQVKQVGTCKSSEERVGDDCDAVTCKSSEKRVEDECGVVTCKSSEKRVEDECGVVTCKSSEERVGDKCDVPGKSGEERVEDKCDVTGKSSEERVGDECNVVPGKSSEERVGDECNVPGKSSEERVGDECNVPGKSSEERVGDECDVTGPRVVLLHAAEDEEFVRGLVEWLGRLGCYYLPQTAIFCQQVTGTPGDVSRAQLTSTLTLGSVKLVVPVISRHLLADQSSLTVGLETAVRNNKPRYVIWLDQNQDDFREFGTLVSRQYPTLEAPARRVQRDRVEETMPGSGVGGMFGIARDVRDALCRQTGELRFPCWRALLDTRAFLADNMNLPAVLTRLEQENQLSPAEVRDIQAEPTPVSRVERLVDMLQDRRRQEPYDWLGRVLREEGQDFLVEEMEERERGGERLRGIREQQAAQPGQQTAQKEHFAQQSQVVSMQKYLRHRYPGAHADDATTLTVKGVILGLTEAGKTSLLNCMVKGQGHIEIETDRTIGVDVITYHDTKNSVKYEMYDFGGHQIYHYTHRFFLTRQALHILNVDLPGYKSEKFQERVGTWLTSVTSHVFNPTILVVGTKADLFPTDKAEEMIAAACSSIQREIQVAESKIQTKLNEEIQLCQNAVEAADVGDLPDAFYGLTKNDILTKKESLEKLLDGRPKGMLKIQVIPVSSKTFQGIEALCSKMAEMVKDERRFPAARQELPTSWTKLSENIKTSGRTHLHVRDCQDVGTAAGMKESDVLNALSYLHVTGQILFYNHIRGMEDLVFPDPTIILTLFKQIFRHDLPAYLDSIAESLSGHTRVEFAENRATFLKTGRASDSFIKNLLGDNTATFNSLLPLMKHFGLCYSGSVIFPTELPDVQPDEVVHCWPDVVPSGGEEIFVTIEYSQEPPLGLPETMVSRILSMEQTTRRLLTKDTVIVHVGENSEDVMYRHFPTREEIRIRGEPEKAWRQAQTVAKVIEACWDEFPALYSSNSVGSGETTKPLTMEAVRRHVPGDLLRMSEGNWERAVEFLVTRTPEDDIGKYFIDNRLYQVSRAVGEEWQLWARLGHELGLNRAVLDNTAEGSYAQKAFQMLKAWRTKTPHGPLHYLPQLQETLQNIRKPDLAAAVQGVYKEYREALPIQEVSPEVTGDTEWSLRLPGEGKYLCRRTDLGVVTPYPLHVTYRSANWSDNWQQVGEWMPVGPLFSIQCEDVEGPVDILLPHVLHLADATELTPEDIQVVHVVGNSPELLPVTELTPSHAVTRFKKGSLFGVVGRTEKTLSVSRNGLLMVFASMKDYEISKLKVYIVSNTRIMKETLKKDERDWKFEPRDSRTCDLCPGALYHLEGSVSNGRDMFVSSSPKCLMFEDTFDTNKFYEPFRVEVTADIWNNSTTSRLKLELLKEAKDGAKEPIAELTLGHYKRGYTADGDDSGLSTPTELAAMEAVRRQLESSNISGKSSVLLVGDEFCTSKGGISTINLNVARKLTAAGAEVYATVLEASEQDERDAERDGVKLIKPRFDADGSVKPSLEWLTVYHSVHFPHIPPDICCIVGHVDVTSRAARKIKEERFPHAKLAMFGHVAPEETEHYKSDEKALGVGRKEASIQEDIGKADVVFSVGARIHRHYDRFLRRNRVDHNIFLPEPSKVFREANVSFAEESKKVRKPERSVLSVGRVRDVEMLKGHDLAAGAIDKVAQRLGGQYTLRLRVRGIDENDFKESKRILEEKLKSGRVKPTLLPYGTQEDIRRDMENCHLVLMPSRAEPFGLVGLEAIAAGVPVLISEHSGLAELIEELSDRLGQPKFRHCIVKMKGDTATDGDAEKWAERIEDVLKNARSEFAEARAFREKLLASKYWEESHQKFLQACGITADPNAQAEGGGADVSD</sequence>
<dbReference type="GO" id="GO:0006915">
    <property type="term" value="P:apoptotic process"/>
    <property type="evidence" value="ECO:0007669"/>
    <property type="project" value="TreeGrafter"/>
</dbReference>
<dbReference type="InterPro" id="IPR000488">
    <property type="entry name" value="Death_dom"/>
</dbReference>
<dbReference type="InterPro" id="IPR027417">
    <property type="entry name" value="P-loop_NTPase"/>
</dbReference>
<dbReference type="PROSITE" id="PS50209">
    <property type="entry name" value="CARD"/>
    <property type="match status" value="1"/>
</dbReference>
<feature type="domain" description="Death" evidence="6">
    <location>
        <begin position="1536"/>
        <end position="1604"/>
    </location>
</feature>
<dbReference type="Proteomes" id="UP000838412">
    <property type="component" value="Chromosome 15"/>
</dbReference>
<reference evidence="10" key="1">
    <citation type="submission" date="2022-01" db="EMBL/GenBank/DDBJ databases">
        <authorList>
            <person name="Braso-Vives M."/>
        </authorList>
    </citation>
    <scope>NUCLEOTIDE SEQUENCE</scope>
</reference>
<keyword evidence="2" id="KW-0963">Cytoplasm</keyword>
<feature type="region of interest" description="Disordered" evidence="5">
    <location>
        <begin position="91"/>
        <end position="384"/>
    </location>
</feature>
<name>A0A8J9Z4I0_BRALA</name>
<dbReference type="Gene3D" id="1.10.533.10">
    <property type="entry name" value="Death Domain, Fas"/>
    <property type="match status" value="2"/>
</dbReference>
<dbReference type="SUPFAM" id="SSF53756">
    <property type="entry name" value="UDP-Glycosyltransferase/glycogen phosphorylase"/>
    <property type="match status" value="1"/>
</dbReference>
<dbReference type="SUPFAM" id="SSF47986">
    <property type="entry name" value="DEATH domain"/>
    <property type="match status" value="2"/>
</dbReference>
<evidence type="ECO:0000256" key="5">
    <source>
        <dbReference type="SAM" id="MobiDB-lite"/>
    </source>
</evidence>
<dbReference type="InterPro" id="IPR020859">
    <property type="entry name" value="ROC"/>
</dbReference>
<evidence type="ECO:0000256" key="3">
    <source>
        <dbReference type="ARBA" id="ARBA00022737"/>
    </source>
</evidence>
<dbReference type="PROSITE" id="PS51830">
    <property type="entry name" value="FIIND"/>
    <property type="match status" value="1"/>
</dbReference>
<dbReference type="Gene3D" id="3.40.50.2000">
    <property type="entry name" value="Glycogen Phosphorylase B"/>
    <property type="match status" value="1"/>
</dbReference>
<dbReference type="PANTHER" id="PTHR10454:SF248">
    <property type="entry name" value="CASPASE-8-LIKE"/>
    <property type="match status" value="1"/>
</dbReference>
<dbReference type="Pfam" id="PF20706">
    <property type="entry name" value="GT4-conflict"/>
    <property type="match status" value="1"/>
</dbReference>
<dbReference type="GO" id="GO:0043525">
    <property type="term" value="P:positive regulation of neuron apoptotic process"/>
    <property type="evidence" value="ECO:0007669"/>
    <property type="project" value="TreeGrafter"/>
</dbReference>
<dbReference type="InterPro" id="IPR001315">
    <property type="entry name" value="CARD"/>
</dbReference>
<accession>A0A8J9Z4I0</accession>
<dbReference type="Pfam" id="PF13553">
    <property type="entry name" value="FIIND"/>
    <property type="match status" value="1"/>
</dbReference>
<feature type="region of interest" description="Disordered" evidence="5">
    <location>
        <begin position="606"/>
        <end position="639"/>
    </location>
</feature>
<dbReference type="CDD" id="cd01671">
    <property type="entry name" value="CARD"/>
    <property type="match status" value="1"/>
</dbReference>
<keyword evidence="3" id="KW-0677">Repeat</keyword>
<dbReference type="PANTHER" id="PTHR10454">
    <property type="entry name" value="CASPASE"/>
    <property type="match status" value="1"/>
</dbReference>
<comment type="subcellular location">
    <subcellularLocation>
        <location evidence="1">Cytoplasm</location>
        <location evidence="1">Cytosol</location>
    </subcellularLocation>
</comment>
<protein>
    <submittedName>
        <fullName evidence="10">MFHAS1 protein</fullName>
    </submittedName>
</protein>
<evidence type="ECO:0000313" key="11">
    <source>
        <dbReference type="Proteomes" id="UP000838412"/>
    </source>
</evidence>